<feature type="transmembrane region" description="Helical" evidence="5">
    <location>
        <begin position="47"/>
        <end position="71"/>
    </location>
</feature>
<feature type="transmembrane region" description="Helical" evidence="5">
    <location>
        <begin position="293"/>
        <end position="313"/>
    </location>
</feature>
<dbReference type="KEGG" id="tmb:Thimo_1396"/>
<dbReference type="OrthoDB" id="153124at2"/>
<name>L0GXT5_9GAMM</name>
<dbReference type="HOGENOM" id="CLU_007948_2_0_6"/>
<sequence>MIDTESLSLTVTLLLFAVGTLAIAVVGTRLAHLADRLADVTGLGEAVFGAVLLGASTSIPGVMASTITAAAGRADLAVGNAVGGIAVQTAFLAIADMAYRRANLEHAAASVPNLINGALLCALLALPLLAATGPELTLWQVHPASFLLLAVYIFGLRLASQTRDAPAWRPVQTVDTLVDVPDETSGRHSKPGRLWLAFAASVAVVAVAGWLVGVSGIALVRHTGLSETLVGTLLTAVATSLPELVTSVAAVRQGALTLAVGAIIGGNTFDVLFLVFADAAYRDGSIYHAVSAQPLFVISLTILLTAILLLGLIRRERRGVANIGFESVAVLAFYFVGVAVLVFSGAGDL</sequence>
<evidence type="ECO:0000313" key="7">
    <source>
        <dbReference type="EMBL" id="AGA90190.1"/>
    </source>
</evidence>
<dbReference type="AlphaFoldDB" id="L0GXT5"/>
<feature type="transmembrane region" description="Helical" evidence="5">
    <location>
        <begin position="77"/>
        <end position="99"/>
    </location>
</feature>
<dbReference type="eggNOG" id="COG0530">
    <property type="taxonomic scope" value="Bacteria"/>
</dbReference>
<dbReference type="STRING" id="765912.Thimo_1396"/>
<dbReference type="PANTHER" id="PTHR10846">
    <property type="entry name" value="SODIUM/POTASSIUM/CALCIUM EXCHANGER"/>
    <property type="match status" value="1"/>
</dbReference>
<keyword evidence="4 5" id="KW-0472">Membrane</keyword>
<dbReference type="Proteomes" id="UP000010816">
    <property type="component" value="Chromosome"/>
</dbReference>
<keyword evidence="3 5" id="KW-1133">Transmembrane helix</keyword>
<dbReference type="RefSeq" id="WP_015280334.1">
    <property type="nucleotide sequence ID" value="NC_019940.1"/>
</dbReference>
<reference evidence="7 8" key="1">
    <citation type="submission" date="2011-09" db="EMBL/GenBank/DDBJ databases">
        <title>Complete sequence of chromosome of Thioflavicoccus mobilis 8321.</title>
        <authorList>
            <consortium name="US DOE Joint Genome Institute"/>
            <person name="Lucas S."/>
            <person name="Han J."/>
            <person name="Lapidus A."/>
            <person name="Cheng J.-F."/>
            <person name="Goodwin L."/>
            <person name="Pitluck S."/>
            <person name="Peters L."/>
            <person name="Ovchinnikova G."/>
            <person name="Lu M."/>
            <person name="Detter J.C."/>
            <person name="Han C."/>
            <person name="Tapia R."/>
            <person name="Land M."/>
            <person name="Hauser L."/>
            <person name="Kyrpides N."/>
            <person name="Ivanova N."/>
            <person name="Pagani I."/>
            <person name="Vogl K."/>
            <person name="Liu Z."/>
            <person name="Imhoff J."/>
            <person name="Thiel V."/>
            <person name="Frigaard N.-U."/>
            <person name="Bryant D."/>
            <person name="Woyke T."/>
        </authorList>
    </citation>
    <scope>NUCLEOTIDE SEQUENCE [LARGE SCALE GENOMIC DNA]</scope>
    <source>
        <strain evidence="7 8">8321</strain>
    </source>
</reference>
<organism evidence="7 8">
    <name type="scientific">Thioflavicoccus mobilis 8321</name>
    <dbReference type="NCBI Taxonomy" id="765912"/>
    <lineage>
        <taxon>Bacteria</taxon>
        <taxon>Pseudomonadati</taxon>
        <taxon>Pseudomonadota</taxon>
        <taxon>Gammaproteobacteria</taxon>
        <taxon>Chromatiales</taxon>
        <taxon>Chromatiaceae</taxon>
        <taxon>Thioflavicoccus</taxon>
    </lineage>
</organism>
<gene>
    <name evidence="7" type="ORF">Thimo_1396</name>
</gene>
<evidence type="ECO:0000313" key="8">
    <source>
        <dbReference type="Proteomes" id="UP000010816"/>
    </source>
</evidence>
<dbReference type="Gene3D" id="1.20.1420.30">
    <property type="entry name" value="NCX, central ion-binding region"/>
    <property type="match status" value="2"/>
</dbReference>
<dbReference type="EMBL" id="CP003051">
    <property type="protein sequence ID" value="AGA90190.1"/>
    <property type="molecule type" value="Genomic_DNA"/>
</dbReference>
<evidence type="ECO:0000259" key="6">
    <source>
        <dbReference type="Pfam" id="PF01699"/>
    </source>
</evidence>
<evidence type="ECO:0000256" key="2">
    <source>
        <dbReference type="ARBA" id="ARBA00022692"/>
    </source>
</evidence>
<comment type="subcellular location">
    <subcellularLocation>
        <location evidence="1">Membrane</location>
        <topology evidence="1">Multi-pass membrane protein</topology>
    </subcellularLocation>
</comment>
<feature type="domain" description="Sodium/calcium exchanger membrane region" evidence="6">
    <location>
        <begin position="13"/>
        <end position="155"/>
    </location>
</feature>
<feature type="transmembrane region" description="Helical" evidence="5">
    <location>
        <begin position="194"/>
        <end position="217"/>
    </location>
</feature>
<protein>
    <submittedName>
        <fullName evidence="7">Ca2+/Na+ antiporter</fullName>
    </submittedName>
</protein>
<dbReference type="GO" id="GO:0008273">
    <property type="term" value="F:calcium, potassium:sodium antiporter activity"/>
    <property type="evidence" value="ECO:0007669"/>
    <property type="project" value="TreeGrafter"/>
</dbReference>
<evidence type="ECO:0000256" key="3">
    <source>
        <dbReference type="ARBA" id="ARBA00022989"/>
    </source>
</evidence>
<dbReference type="PATRIC" id="fig|765912.4.peg.1366"/>
<feature type="domain" description="Sodium/calcium exchanger membrane region" evidence="6">
    <location>
        <begin position="195"/>
        <end position="342"/>
    </location>
</feature>
<evidence type="ECO:0000256" key="5">
    <source>
        <dbReference type="SAM" id="Phobius"/>
    </source>
</evidence>
<proteinExistence type="predicted"/>
<keyword evidence="2 5" id="KW-0812">Transmembrane</keyword>
<evidence type="ECO:0000256" key="1">
    <source>
        <dbReference type="ARBA" id="ARBA00004141"/>
    </source>
</evidence>
<dbReference type="PANTHER" id="PTHR10846:SF8">
    <property type="entry name" value="INNER MEMBRANE PROTEIN YRBG"/>
    <property type="match status" value="1"/>
</dbReference>
<dbReference type="GO" id="GO:0006874">
    <property type="term" value="P:intracellular calcium ion homeostasis"/>
    <property type="evidence" value="ECO:0007669"/>
    <property type="project" value="TreeGrafter"/>
</dbReference>
<feature type="transmembrane region" description="Helical" evidence="5">
    <location>
        <begin position="111"/>
        <end position="131"/>
    </location>
</feature>
<keyword evidence="8" id="KW-1185">Reference proteome</keyword>
<feature type="transmembrane region" description="Helical" evidence="5">
    <location>
        <begin position="325"/>
        <end position="346"/>
    </location>
</feature>
<dbReference type="InterPro" id="IPR004837">
    <property type="entry name" value="NaCa_Exmemb"/>
</dbReference>
<accession>L0GXT5</accession>
<feature type="transmembrane region" description="Helical" evidence="5">
    <location>
        <begin position="258"/>
        <end position="281"/>
    </location>
</feature>
<feature type="transmembrane region" description="Helical" evidence="5">
    <location>
        <begin position="229"/>
        <end position="251"/>
    </location>
</feature>
<dbReference type="Pfam" id="PF01699">
    <property type="entry name" value="Na_Ca_ex"/>
    <property type="match status" value="2"/>
</dbReference>
<dbReference type="InterPro" id="IPR004481">
    <property type="entry name" value="K/Na/Ca-exchanger"/>
</dbReference>
<feature type="transmembrane region" description="Helical" evidence="5">
    <location>
        <begin position="6"/>
        <end position="26"/>
    </location>
</feature>
<dbReference type="InterPro" id="IPR044880">
    <property type="entry name" value="NCX_ion-bd_dom_sf"/>
</dbReference>
<feature type="transmembrane region" description="Helical" evidence="5">
    <location>
        <begin position="137"/>
        <end position="159"/>
    </location>
</feature>
<evidence type="ECO:0000256" key="4">
    <source>
        <dbReference type="ARBA" id="ARBA00023136"/>
    </source>
</evidence>
<dbReference type="GO" id="GO:0005886">
    <property type="term" value="C:plasma membrane"/>
    <property type="evidence" value="ECO:0007669"/>
    <property type="project" value="TreeGrafter"/>
</dbReference>
<dbReference type="GO" id="GO:0005262">
    <property type="term" value="F:calcium channel activity"/>
    <property type="evidence" value="ECO:0007669"/>
    <property type="project" value="TreeGrafter"/>
</dbReference>